<evidence type="ECO:0000313" key="2">
    <source>
        <dbReference type="EMBL" id="QBE94653.1"/>
    </source>
</evidence>
<dbReference type="InterPro" id="IPR014284">
    <property type="entry name" value="RNA_pol_sigma-70_dom"/>
</dbReference>
<dbReference type="GO" id="GO:0003677">
    <property type="term" value="F:DNA binding"/>
    <property type="evidence" value="ECO:0007669"/>
    <property type="project" value="InterPro"/>
</dbReference>
<dbReference type="NCBIfam" id="TIGR02937">
    <property type="entry name" value="sigma70-ECF"/>
    <property type="match status" value="1"/>
</dbReference>
<proteinExistence type="predicted"/>
<gene>
    <name evidence="2" type="ORF">PMF13cell1_00146</name>
</gene>
<organism evidence="2 3">
    <name type="scientific">Blautia producta</name>
    <dbReference type="NCBI Taxonomy" id="33035"/>
    <lineage>
        <taxon>Bacteria</taxon>
        <taxon>Bacillati</taxon>
        <taxon>Bacillota</taxon>
        <taxon>Clostridia</taxon>
        <taxon>Lachnospirales</taxon>
        <taxon>Lachnospiraceae</taxon>
        <taxon>Blautia</taxon>
    </lineage>
</organism>
<sequence>MTLRELMNQIERTNGKKLPTAAWLRMGNSPLMVEKRISENCCLSVYQNGFALYQTPDGCTVFRVDYCGGYTYFGREQESSFSEDYFAGEEWWVRLVMEGEDRLTHNRNVQIERYECSFGADSAELGDASIHAFSVQKDLLVQEALEQAFAMMTKRQKEVVRYYYIEGLTGKEIAKLYGISQQAVALTLSDVKKKLQKNRKKFF</sequence>
<feature type="domain" description="RNA polymerase sigma factor 70 region 4 type 2" evidence="1">
    <location>
        <begin position="143"/>
        <end position="195"/>
    </location>
</feature>
<dbReference type="InterPro" id="IPR013249">
    <property type="entry name" value="RNA_pol_sigma70_r4_t2"/>
</dbReference>
<dbReference type="EMBL" id="CP035945">
    <property type="protein sequence ID" value="QBE94653.1"/>
    <property type="molecule type" value="Genomic_DNA"/>
</dbReference>
<dbReference type="InterPro" id="IPR036388">
    <property type="entry name" value="WH-like_DNA-bd_sf"/>
</dbReference>
<dbReference type="SUPFAM" id="SSF88659">
    <property type="entry name" value="Sigma3 and sigma4 domains of RNA polymerase sigma factors"/>
    <property type="match status" value="1"/>
</dbReference>
<dbReference type="KEGG" id="bpro:PMF13cell1_00146"/>
<accession>A0A4P6LU87</accession>
<protein>
    <recommendedName>
        <fullName evidence="1">RNA polymerase sigma factor 70 region 4 type 2 domain-containing protein</fullName>
    </recommendedName>
</protein>
<dbReference type="RefSeq" id="WP_165392316.1">
    <property type="nucleotide sequence ID" value="NZ_CP035945.1"/>
</dbReference>
<dbReference type="GO" id="GO:0006352">
    <property type="term" value="P:DNA-templated transcription initiation"/>
    <property type="evidence" value="ECO:0007669"/>
    <property type="project" value="InterPro"/>
</dbReference>
<dbReference type="Gene3D" id="1.10.10.10">
    <property type="entry name" value="Winged helix-like DNA-binding domain superfamily/Winged helix DNA-binding domain"/>
    <property type="match status" value="1"/>
</dbReference>
<dbReference type="CDD" id="cd06171">
    <property type="entry name" value="Sigma70_r4"/>
    <property type="match status" value="1"/>
</dbReference>
<dbReference type="AlphaFoldDB" id="A0A4P6LU87"/>
<dbReference type="Pfam" id="PF08281">
    <property type="entry name" value="Sigma70_r4_2"/>
    <property type="match status" value="1"/>
</dbReference>
<name>A0A4P6LU87_9FIRM</name>
<evidence type="ECO:0000313" key="3">
    <source>
        <dbReference type="Proteomes" id="UP000289794"/>
    </source>
</evidence>
<reference evidence="2 3" key="1">
    <citation type="submission" date="2019-01" db="EMBL/GenBank/DDBJ databases">
        <title>PMF-metabolizing Aryl O-demethylase.</title>
        <authorList>
            <person name="Kim M."/>
        </authorList>
    </citation>
    <scope>NUCLEOTIDE SEQUENCE [LARGE SCALE GENOMIC DNA]</scope>
    <source>
        <strain evidence="2 3">PMF1</strain>
    </source>
</reference>
<dbReference type="InterPro" id="IPR013324">
    <property type="entry name" value="RNA_pol_sigma_r3/r4-like"/>
</dbReference>
<evidence type="ECO:0000259" key="1">
    <source>
        <dbReference type="Pfam" id="PF08281"/>
    </source>
</evidence>
<dbReference type="GO" id="GO:0016987">
    <property type="term" value="F:sigma factor activity"/>
    <property type="evidence" value="ECO:0007669"/>
    <property type="project" value="InterPro"/>
</dbReference>
<dbReference type="Proteomes" id="UP000289794">
    <property type="component" value="Chromosome"/>
</dbReference>